<protein>
    <submittedName>
        <fullName evidence="1">Unnamed protein product</fullName>
    </submittedName>
</protein>
<comment type="caution">
    <text evidence="1">The sequence shown here is derived from an EMBL/GenBank/DDBJ whole genome shotgun (WGS) entry which is preliminary data.</text>
</comment>
<keyword evidence="2" id="KW-1185">Reference proteome</keyword>
<gene>
    <name evidence="1" type="ORF">Amon02_000797600</name>
</gene>
<dbReference type="EMBL" id="BSXS01006869">
    <property type="protein sequence ID" value="GME86430.1"/>
    <property type="molecule type" value="Genomic_DNA"/>
</dbReference>
<evidence type="ECO:0000313" key="1">
    <source>
        <dbReference type="EMBL" id="GME86430.1"/>
    </source>
</evidence>
<dbReference type="Proteomes" id="UP001165064">
    <property type="component" value="Unassembled WGS sequence"/>
</dbReference>
<accession>A0ACB5TDU1</accession>
<evidence type="ECO:0000313" key="2">
    <source>
        <dbReference type="Proteomes" id="UP001165064"/>
    </source>
</evidence>
<sequence>MGEKCIHGNPSGIDNAVATHGGAVMFQRMEESMPSVRTSMRNLPPLNLLLTNTKVPRKTANLVAGVSNLVTDYPKTSGLILEAMESIAREAYNLMIRPFLDQDSKRRLMELIRINHGLLVALGVSHPSLERVKALCDQLHIGETKLTGAGGGGCAITLLDDDLLTDVRFTELKKKFDNEGFETFKTTLGGKGVGLLTPTDAELIDILTTKDFKAFTNRDQIEDNIGCSSVDAWRYW</sequence>
<name>A0ACB5TDU1_AMBMO</name>
<organism evidence="1 2">
    <name type="scientific">Ambrosiozyma monospora</name>
    <name type="common">Yeast</name>
    <name type="synonym">Endomycopsis monosporus</name>
    <dbReference type="NCBI Taxonomy" id="43982"/>
    <lineage>
        <taxon>Eukaryota</taxon>
        <taxon>Fungi</taxon>
        <taxon>Dikarya</taxon>
        <taxon>Ascomycota</taxon>
        <taxon>Saccharomycotina</taxon>
        <taxon>Pichiomycetes</taxon>
        <taxon>Pichiales</taxon>
        <taxon>Pichiaceae</taxon>
        <taxon>Ambrosiozyma</taxon>
    </lineage>
</organism>
<proteinExistence type="predicted"/>
<reference evidence="1" key="1">
    <citation type="submission" date="2023-04" db="EMBL/GenBank/DDBJ databases">
        <title>Ambrosiozyma monospora NBRC 10751.</title>
        <authorList>
            <person name="Ichikawa N."/>
            <person name="Sato H."/>
            <person name="Tonouchi N."/>
        </authorList>
    </citation>
    <scope>NUCLEOTIDE SEQUENCE</scope>
    <source>
        <strain evidence="1">NBRC 10751</strain>
    </source>
</reference>